<protein>
    <submittedName>
        <fullName evidence="3">Uncharacterized protein</fullName>
    </submittedName>
</protein>
<accession>A0A8K0UQG0</accession>
<sequence length="391" mass="43953">MGDILPEYKAYHEELHRAINNPPDLPSTDLRSAADGIATTADSHASESELLDEINKMAGAAAEVDKSFGDVSKLFLNVRNGMSSPAVKADMRKLEDRWNAHHQKYKSLLWRSRQVAGKAQAAADDFARDFVLFLGEDGESIEVKKREIHNYIEVLKKDEQASEDMAQGFADLRTNIVNLVADWRGLVKKYNIDAISARIEKLKSEMDTLAHTLADLNAKISQLSIALSMTWGFFGVITSLCVFAPVWGFNTLILQYGGYDYIQLWLDLNKATKERDDVSRKYVSKIIEYILALPELLQVQELQGTLQKSEGDIDNIITRLAGFAKVWAMIRTDVQAISEKLDYVVGTESDRLFKSRLNSTAKLYALLGKALYRYQIIITDSHPAFVGMVHQ</sequence>
<keyword evidence="2" id="KW-1133">Transmembrane helix</keyword>
<dbReference type="SUPFAM" id="SSF58100">
    <property type="entry name" value="Bacterial hemolysins"/>
    <property type="match status" value="1"/>
</dbReference>
<organism evidence="3 4">
    <name type="scientific">Cristinia sonorae</name>
    <dbReference type="NCBI Taxonomy" id="1940300"/>
    <lineage>
        <taxon>Eukaryota</taxon>
        <taxon>Fungi</taxon>
        <taxon>Dikarya</taxon>
        <taxon>Basidiomycota</taxon>
        <taxon>Agaricomycotina</taxon>
        <taxon>Agaricomycetes</taxon>
        <taxon>Agaricomycetidae</taxon>
        <taxon>Agaricales</taxon>
        <taxon>Pleurotineae</taxon>
        <taxon>Stephanosporaceae</taxon>
        <taxon>Cristinia</taxon>
    </lineage>
</organism>
<feature type="transmembrane region" description="Helical" evidence="2">
    <location>
        <begin position="231"/>
        <end position="254"/>
    </location>
</feature>
<dbReference type="OrthoDB" id="3023291at2759"/>
<reference evidence="3" key="1">
    <citation type="journal article" date="2021" name="New Phytol.">
        <title>Evolutionary innovations through gain and loss of genes in the ectomycorrhizal Boletales.</title>
        <authorList>
            <person name="Wu G."/>
            <person name="Miyauchi S."/>
            <person name="Morin E."/>
            <person name="Kuo A."/>
            <person name="Drula E."/>
            <person name="Varga T."/>
            <person name="Kohler A."/>
            <person name="Feng B."/>
            <person name="Cao Y."/>
            <person name="Lipzen A."/>
            <person name="Daum C."/>
            <person name="Hundley H."/>
            <person name="Pangilinan J."/>
            <person name="Johnson J."/>
            <person name="Barry K."/>
            <person name="LaButti K."/>
            <person name="Ng V."/>
            <person name="Ahrendt S."/>
            <person name="Min B."/>
            <person name="Choi I.G."/>
            <person name="Park H."/>
            <person name="Plett J.M."/>
            <person name="Magnuson J."/>
            <person name="Spatafora J.W."/>
            <person name="Nagy L.G."/>
            <person name="Henrissat B."/>
            <person name="Grigoriev I.V."/>
            <person name="Yang Z.L."/>
            <person name="Xu J."/>
            <person name="Martin F.M."/>
        </authorList>
    </citation>
    <scope>NUCLEOTIDE SEQUENCE</scope>
    <source>
        <strain evidence="3">KKN 215</strain>
    </source>
</reference>
<proteinExistence type="predicted"/>
<dbReference type="EMBL" id="JAEVFJ010000011">
    <property type="protein sequence ID" value="KAH8101810.1"/>
    <property type="molecule type" value="Genomic_DNA"/>
</dbReference>
<keyword evidence="2" id="KW-0812">Transmembrane</keyword>
<dbReference type="AlphaFoldDB" id="A0A8K0UQG0"/>
<evidence type="ECO:0000313" key="3">
    <source>
        <dbReference type="EMBL" id="KAH8101810.1"/>
    </source>
</evidence>
<keyword evidence="4" id="KW-1185">Reference proteome</keyword>
<gene>
    <name evidence="3" type="ORF">BXZ70DRAFT_77521</name>
</gene>
<comment type="caution">
    <text evidence="3">The sequence shown here is derived from an EMBL/GenBank/DDBJ whole genome shotgun (WGS) entry which is preliminary data.</text>
</comment>
<dbReference type="Gene3D" id="1.20.1170.10">
    <property type="match status" value="1"/>
</dbReference>
<dbReference type="Proteomes" id="UP000813824">
    <property type="component" value="Unassembled WGS sequence"/>
</dbReference>
<evidence type="ECO:0000256" key="1">
    <source>
        <dbReference type="SAM" id="Coils"/>
    </source>
</evidence>
<keyword evidence="2" id="KW-0472">Membrane</keyword>
<feature type="coiled-coil region" evidence="1">
    <location>
        <begin position="192"/>
        <end position="219"/>
    </location>
</feature>
<name>A0A8K0UQG0_9AGAR</name>
<evidence type="ECO:0000313" key="4">
    <source>
        <dbReference type="Proteomes" id="UP000813824"/>
    </source>
</evidence>
<keyword evidence="1" id="KW-0175">Coiled coil</keyword>
<evidence type="ECO:0000256" key="2">
    <source>
        <dbReference type="SAM" id="Phobius"/>
    </source>
</evidence>